<comment type="caution">
    <text evidence="9">The sequence shown here is derived from an EMBL/GenBank/DDBJ whole genome shotgun (WGS) entry which is preliminary data.</text>
</comment>
<evidence type="ECO:0000256" key="6">
    <source>
        <dbReference type="PIRSR" id="PIRSR028757-1"/>
    </source>
</evidence>
<accession>Q095C8</accession>
<comment type="similarity">
    <text evidence="1">Belongs to the peptidase S66 family.</text>
</comment>
<dbReference type="InterPro" id="IPR027478">
    <property type="entry name" value="LdcA_N"/>
</dbReference>
<dbReference type="InterPro" id="IPR029062">
    <property type="entry name" value="Class_I_gatase-like"/>
</dbReference>
<sequence length="316" mass="33898">MLLKTRAPFVPGAMKAPVRWQKPLPLRPRDTVHVVAPAGPFDKAGFEAGLAIIGQRYSPVYGPDLFSSHRYLAGQDSRRREELSRVLRDPQGRAIFAARGGYGSMRLLPGLPLAEAGPSALVGFSDITALHLALQAKGWVSLHGPVLTQLGKQPPEVHERLFQLLESPAPAPPLSGTDTYVAGTAEGPLLGGNLAVLTCLVGTPYLPSFEGAVLLLEDVGERPYRLDRMWTQLRLAGLFQQVRGIVLGDFTACEEKGAEYTSAEVLRSLAQEEGLPCAAGFPIGHGALNFPVPLGVTVRLEADKAQLSFLEGAVRE</sequence>
<feature type="domain" description="LD-carboxypeptidase C-terminal" evidence="8">
    <location>
        <begin position="186"/>
        <end position="300"/>
    </location>
</feature>
<proteinExistence type="inferred from homology"/>
<evidence type="ECO:0000256" key="4">
    <source>
        <dbReference type="ARBA" id="ARBA00022801"/>
    </source>
</evidence>
<dbReference type="AlphaFoldDB" id="Q095C8"/>
<dbReference type="Gene3D" id="3.50.30.60">
    <property type="entry name" value="LD-carboxypeptidase A C-terminal domain-like"/>
    <property type="match status" value="1"/>
</dbReference>
<dbReference type="PANTHER" id="PTHR30237">
    <property type="entry name" value="MURAMOYLTETRAPEPTIDE CARBOXYPEPTIDASE"/>
    <property type="match status" value="1"/>
</dbReference>
<dbReference type="GO" id="GO:0004180">
    <property type="term" value="F:carboxypeptidase activity"/>
    <property type="evidence" value="ECO:0007669"/>
    <property type="project" value="UniProtKB-KW"/>
</dbReference>
<reference evidence="9 10" key="1">
    <citation type="submission" date="2006-04" db="EMBL/GenBank/DDBJ databases">
        <authorList>
            <person name="Nierman W.C."/>
        </authorList>
    </citation>
    <scope>NUCLEOTIDE SEQUENCE [LARGE SCALE GENOMIC DNA]</scope>
    <source>
        <strain evidence="9 10">DW4/3-1</strain>
    </source>
</reference>
<dbReference type="SUPFAM" id="SSF141986">
    <property type="entry name" value="LD-carboxypeptidase A C-terminal domain-like"/>
    <property type="match status" value="1"/>
</dbReference>
<dbReference type="MEROPS" id="S66.001"/>
<evidence type="ECO:0000259" key="7">
    <source>
        <dbReference type="Pfam" id="PF02016"/>
    </source>
</evidence>
<dbReference type="PATRIC" id="fig|378806.16.peg.6556"/>
<evidence type="ECO:0000256" key="1">
    <source>
        <dbReference type="ARBA" id="ARBA00010233"/>
    </source>
</evidence>
<keyword evidence="2 9" id="KW-0121">Carboxypeptidase</keyword>
<keyword evidence="3" id="KW-0645">Protease</keyword>
<dbReference type="GO" id="GO:0008236">
    <property type="term" value="F:serine-type peptidase activity"/>
    <property type="evidence" value="ECO:0007669"/>
    <property type="project" value="UniProtKB-KW"/>
</dbReference>
<dbReference type="GO" id="GO:0006508">
    <property type="term" value="P:proteolysis"/>
    <property type="evidence" value="ECO:0007669"/>
    <property type="project" value="UniProtKB-KW"/>
</dbReference>
<dbReference type="InterPro" id="IPR027461">
    <property type="entry name" value="Carboxypeptidase_A_C_sf"/>
</dbReference>
<dbReference type="InterPro" id="IPR003507">
    <property type="entry name" value="S66_fam"/>
</dbReference>
<evidence type="ECO:0000256" key="2">
    <source>
        <dbReference type="ARBA" id="ARBA00022645"/>
    </source>
</evidence>
<feature type="active site" description="Charge relay system" evidence="6">
    <location>
        <position position="285"/>
    </location>
</feature>
<dbReference type="PIRSF" id="PIRSF028757">
    <property type="entry name" value="LD-carboxypeptidase"/>
    <property type="match status" value="1"/>
</dbReference>
<keyword evidence="4" id="KW-0378">Hydrolase</keyword>
<dbReference type="EMBL" id="AAMD01000035">
    <property type="protein sequence ID" value="EAU67327.1"/>
    <property type="molecule type" value="Genomic_DNA"/>
</dbReference>
<dbReference type="CDD" id="cd07025">
    <property type="entry name" value="Peptidase_S66"/>
    <property type="match status" value="1"/>
</dbReference>
<dbReference type="SUPFAM" id="SSF52317">
    <property type="entry name" value="Class I glutamine amidotransferase-like"/>
    <property type="match status" value="1"/>
</dbReference>
<organism evidence="9 10">
    <name type="scientific">Stigmatella aurantiaca (strain DW4/3-1)</name>
    <dbReference type="NCBI Taxonomy" id="378806"/>
    <lineage>
        <taxon>Bacteria</taxon>
        <taxon>Pseudomonadati</taxon>
        <taxon>Myxococcota</taxon>
        <taxon>Myxococcia</taxon>
        <taxon>Myxococcales</taxon>
        <taxon>Cystobacterineae</taxon>
        <taxon>Archangiaceae</taxon>
        <taxon>Stigmatella</taxon>
    </lineage>
</organism>
<evidence type="ECO:0000313" key="10">
    <source>
        <dbReference type="Proteomes" id="UP000032702"/>
    </source>
</evidence>
<protein>
    <submittedName>
        <fullName evidence="9">Peptidase U61, LD-carboxypeptidase A</fullName>
    </submittedName>
</protein>
<dbReference type="Pfam" id="PF02016">
    <property type="entry name" value="Peptidase_S66"/>
    <property type="match status" value="1"/>
</dbReference>
<keyword evidence="5" id="KW-0720">Serine protease</keyword>
<dbReference type="InterPro" id="IPR040921">
    <property type="entry name" value="Peptidase_S66C"/>
</dbReference>
<dbReference type="Gene3D" id="3.40.50.10740">
    <property type="entry name" value="Class I glutamine amidotransferase-like"/>
    <property type="match status" value="1"/>
</dbReference>
<dbReference type="InterPro" id="IPR040449">
    <property type="entry name" value="Peptidase_S66_N"/>
</dbReference>
<gene>
    <name evidence="9" type="ORF">STIAU_7053</name>
</gene>
<evidence type="ECO:0000313" key="9">
    <source>
        <dbReference type="EMBL" id="EAU67327.1"/>
    </source>
</evidence>
<dbReference type="Pfam" id="PF17676">
    <property type="entry name" value="Peptidase_S66C"/>
    <property type="match status" value="1"/>
</dbReference>
<feature type="active site" description="Charge relay system" evidence="6">
    <location>
        <position position="217"/>
    </location>
</feature>
<evidence type="ECO:0000256" key="5">
    <source>
        <dbReference type="ARBA" id="ARBA00022825"/>
    </source>
</evidence>
<name>Q095C8_STIAD</name>
<dbReference type="Proteomes" id="UP000032702">
    <property type="component" value="Unassembled WGS sequence"/>
</dbReference>
<evidence type="ECO:0000259" key="8">
    <source>
        <dbReference type="Pfam" id="PF17676"/>
    </source>
</evidence>
<feature type="active site" description="Nucleophile" evidence="6">
    <location>
        <position position="125"/>
    </location>
</feature>
<feature type="domain" description="LD-carboxypeptidase N-terminal" evidence="7">
    <location>
        <begin position="32"/>
        <end position="144"/>
    </location>
</feature>
<dbReference type="PANTHER" id="PTHR30237:SF2">
    <property type="entry name" value="MUREIN TETRAPEPTIDE CARBOXYPEPTIDASE"/>
    <property type="match status" value="1"/>
</dbReference>
<evidence type="ECO:0000256" key="3">
    <source>
        <dbReference type="ARBA" id="ARBA00022670"/>
    </source>
</evidence>